<name>A0AB39Z9L8_DROSZ</name>
<feature type="transmembrane region" description="Helical" evidence="1">
    <location>
        <begin position="57"/>
        <end position="78"/>
    </location>
</feature>
<keyword evidence="2" id="KW-1185">Reference proteome</keyword>
<sequence>MKKDKFQMSEHELTYRRLLPTSRVVVSVMACISFVSGVTAGYLFMTSLAGVSQAVKIVWTTGSAAYAMVSLLLIIAVWKVIRWLVYPYMCMLLMAIAVYTMILQSLFKNLPAAVFTSVAISFIFLGISLHTTKTMEENRRNAAT</sequence>
<keyword evidence="1" id="KW-0812">Transmembrane</keyword>
<feature type="transmembrane region" description="Helical" evidence="1">
    <location>
        <begin position="85"/>
        <end position="107"/>
    </location>
</feature>
<evidence type="ECO:0000313" key="3">
    <source>
        <dbReference type="RefSeq" id="XP_016930539.3"/>
    </source>
</evidence>
<dbReference type="Proteomes" id="UP001652628">
    <property type="component" value="Chromosome 2R"/>
</dbReference>
<evidence type="ECO:0000313" key="2">
    <source>
        <dbReference type="Proteomes" id="UP001652628"/>
    </source>
</evidence>
<feature type="transmembrane region" description="Helical" evidence="1">
    <location>
        <begin position="21"/>
        <end position="45"/>
    </location>
</feature>
<keyword evidence="1" id="KW-0472">Membrane</keyword>
<feature type="transmembrane region" description="Helical" evidence="1">
    <location>
        <begin position="113"/>
        <end position="131"/>
    </location>
</feature>
<dbReference type="GeneID" id="108010206"/>
<gene>
    <name evidence="3" type="primary">LOC108010206</name>
</gene>
<dbReference type="RefSeq" id="XP_016930539.3">
    <property type="nucleotide sequence ID" value="XM_017075050.4"/>
</dbReference>
<keyword evidence="1" id="KW-1133">Transmembrane helix</keyword>
<evidence type="ECO:0000256" key="1">
    <source>
        <dbReference type="SAM" id="Phobius"/>
    </source>
</evidence>
<dbReference type="AlphaFoldDB" id="A0AB39Z9L8"/>
<organism evidence="2 3">
    <name type="scientific">Drosophila suzukii</name>
    <name type="common">Spotted-wing drosophila fruit fly</name>
    <dbReference type="NCBI Taxonomy" id="28584"/>
    <lineage>
        <taxon>Eukaryota</taxon>
        <taxon>Metazoa</taxon>
        <taxon>Ecdysozoa</taxon>
        <taxon>Arthropoda</taxon>
        <taxon>Hexapoda</taxon>
        <taxon>Insecta</taxon>
        <taxon>Pterygota</taxon>
        <taxon>Neoptera</taxon>
        <taxon>Endopterygota</taxon>
        <taxon>Diptera</taxon>
        <taxon>Brachycera</taxon>
        <taxon>Muscomorpha</taxon>
        <taxon>Ephydroidea</taxon>
        <taxon>Drosophilidae</taxon>
        <taxon>Drosophila</taxon>
        <taxon>Sophophora</taxon>
    </lineage>
</organism>
<protein>
    <submittedName>
        <fullName evidence="3">Uncharacterized protein</fullName>
    </submittedName>
</protein>
<reference evidence="3" key="1">
    <citation type="submission" date="2025-08" db="UniProtKB">
        <authorList>
            <consortium name="RefSeq"/>
        </authorList>
    </citation>
    <scope>IDENTIFICATION</scope>
</reference>
<proteinExistence type="predicted"/>
<accession>A0AB39Z9L8</accession>